<reference evidence="1 2" key="1">
    <citation type="submission" date="2019-02" db="EMBL/GenBank/DDBJ databases">
        <title>Deep-cultivation of Planctomycetes and their phenomic and genomic characterization uncovers novel biology.</title>
        <authorList>
            <person name="Wiegand S."/>
            <person name="Jogler M."/>
            <person name="Boedeker C."/>
            <person name="Pinto D."/>
            <person name="Vollmers J."/>
            <person name="Rivas-Marin E."/>
            <person name="Kohn T."/>
            <person name="Peeters S.H."/>
            <person name="Heuer A."/>
            <person name="Rast P."/>
            <person name="Oberbeckmann S."/>
            <person name="Bunk B."/>
            <person name="Jeske O."/>
            <person name="Meyerdierks A."/>
            <person name="Storesund J.E."/>
            <person name="Kallscheuer N."/>
            <person name="Luecker S."/>
            <person name="Lage O.M."/>
            <person name="Pohl T."/>
            <person name="Merkel B.J."/>
            <person name="Hornburger P."/>
            <person name="Mueller R.-W."/>
            <person name="Bruemmer F."/>
            <person name="Labrenz M."/>
            <person name="Spormann A.M."/>
            <person name="Op Den Camp H."/>
            <person name="Overmann J."/>
            <person name="Amann R."/>
            <person name="Jetten M.S.M."/>
            <person name="Mascher T."/>
            <person name="Medema M.H."/>
            <person name="Devos D.P."/>
            <person name="Kaster A.-K."/>
            <person name="Ovreas L."/>
            <person name="Rohde M."/>
            <person name="Galperin M.Y."/>
            <person name="Jogler C."/>
        </authorList>
    </citation>
    <scope>NUCLEOTIDE SEQUENCE [LARGE SCALE GENOMIC DNA]</scope>
    <source>
        <strain evidence="1 2">CA85</strain>
    </source>
</reference>
<evidence type="ECO:0000313" key="2">
    <source>
        <dbReference type="Proteomes" id="UP000318053"/>
    </source>
</evidence>
<evidence type="ECO:0008006" key="3">
    <source>
        <dbReference type="Google" id="ProtNLM"/>
    </source>
</evidence>
<dbReference type="InterPro" id="IPR023137">
    <property type="entry name" value="BrxA_sf"/>
</dbReference>
<keyword evidence="2" id="KW-1185">Reference proteome</keyword>
<organism evidence="1 2">
    <name type="scientific">Allorhodopirellula solitaria</name>
    <dbReference type="NCBI Taxonomy" id="2527987"/>
    <lineage>
        <taxon>Bacteria</taxon>
        <taxon>Pseudomonadati</taxon>
        <taxon>Planctomycetota</taxon>
        <taxon>Planctomycetia</taxon>
        <taxon>Pirellulales</taxon>
        <taxon>Pirellulaceae</taxon>
        <taxon>Allorhodopirellula</taxon>
    </lineage>
</organism>
<proteinExistence type="predicted"/>
<sequence>MQYKEETQPHTRMMKCTLEIEPSRSYWHLCESTGGSVSKEKAFEESVFGSKTFLRVERLIADMRHRYDAYPFALEVLGKWRPMELSDRALICHWHTQLADPIYRKFTGDYLVERYYGPAGNVDNDMTSRWIELTVPDRWQIPTRNKIASKMLTSALSAGIIASNRNPRPILFPRVSDLALCYLMYLLREIQYEGSAISNPYLTSVGLDQDEAVRRIRGIRELGFSKQGDLLQFDWQHDSMMAWACSAGILAEVDNETNNMQRAAT</sequence>
<comment type="caution">
    <text evidence="1">The sequence shown here is derived from an EMBL/GenBank/DDBJ whole genome shotgun (WGS) entry which is preliminary data.</text>
</comment>
<protein>
    <recommendedName>
        <fullName evidence="3">DUF1819 domain-containing protein</fullName>
    </recommendedName>
</protein>
<dbReference type="Proteomes" id="UP000318053">
    <property type="component" value="Unassembled WGS sequence"/>
</dbReference>
<accession>A0A5C5WN10</accession>
<name>A0A5C5WN10_9BACT</name>
<dbReference type="Gene3D" id="1.10.3540.10">
    <property type="entry name" value="uncharacterized protein from magnetospirillum magneticum domain"/>
    <property type="match status" value="1"/>
</dbReference>
<dbReference type="AlphaFoldDB" id="A0A5C5WN10"/>
<dbReference type="OrthoDB" id="572368at2"/>
<dbReference type="EMBL" id="SJPK01000034">
    <property type="protein sequence ID" value="TWT52018.1"/>
    <property type="molecule type" value="Genomic_DNA"/>
</dbReference>
<gene>
    <name evidence="1" type="ORF">CA85_51280</name>
</gene>
<evidence type="ECO:0000313" key="1">
    <source>
        <dbReference type="EMBL" id="TWT52018.1"/>
    </source>
</evidence>